<protein>
    <submittedName>
        <fullName evidence="1">Uncharacterized protein</fullName>
    </submittedName>
</protein>
<proteinExistence type="predicted"/>
<dbReference type="Proteomes" id="UP000595362">
    <property type="component" value="Chromosome"/>
</dbReference>
<dbReference type="EMBL" id="CP066681">
    <property type="protein sequence ID" value="QQG36483.1"/>
    <property type="molecule type" value="Genomic_DNA"/>
</dbReference>
<accession>A0A7T5UIA6</accession>
<sequence length="412" mass="47455">MAPHPFLASLGFTEDADLDAVERRFLEVVKDQVQKVSFNYEEEDVRQEEAALRDLHGRFFQYTVQWILQEGRAHTGTPVPEATKLRKQARAVLEDLQRHMTEFSCCYMHINRFMTLLRDEIRQEETRLAGHVATGVKWTSDAGPVIARYKQQKKTALETCQRMQQARAVLEDLEPDFQKIHQGIIRMYGGDKVEALQRPLTAALRMREFKRARGAVATILETPRKFGVDQKTAEQVSDDVRQAASRLIDQCEKHQDLLASDEGRLYLKPIETDQSYNAQVRELRKIKAFLGKYYMPYMQFKLDMLMHLKDKLLVNGSVESLMTLYKRMITGMARPMNDIKTLRLYEGEVLDRVQYLLGGQFQEVPVILARAEETVKEFRSGAEEFRDIENLEVAEIESGLSNQDAPATSGIM</sequence>
<organism evidence="1 2">
    <name type="scientific">Micavibrio aeruginosavorus</name>
    <dbReference type="NCBI Taxonomy" id="349221"/>
    <lineage>
        <taxon>Bacteria</taxon>
        <taxon>Pseudomonadati</taxon>
        <taxon>Bdellovibrionota</taxon>
        <taxon>Bdellovibrionia</taxon>
        <taxon>Bdellovibrionales</taxon>
        <taxon>Pseudobdellovibrionaceae</taxon>
        <taxon>Micavibrio</taxon>
    </lineage>
</organism>
<evidence type="ECO:0000313" key="2">
    <source>
        <dbReference type="Proteomes" id="UP000595362"/>
    </source>
</evidence>
<name>A0A7T5UIA6_9BACT</name>
<reference evidence="1 2" key="1">
    <citation type="submission" date="2020-07" db="EMBL/GenBank/DDBJ databases">
        <title>Huge and variable diversity of episymbiotic CPR bacteria and DPANN archaea in groundwater ecosystems.</title>
        <authorList>
            <person name="He C.Y."/>
            <person name="Keren R."/>
            <person name="Whittaker M."/>
            <person name="Farag I.F."/>
            <person name="Doudna J."/>
            <person name="Cate J.H.D."/>
            <person name="Banfield J.F."/>
        </authorList>
    </citation>
    <scope>NUCLEOTIDE SEQUENCE [LARGE SCALE GENOMIC DNA]</scope>
    <source>
        <strain evidence="1">NC_groundwater_70_Ag_B-0.1um_54_66</strain>
    </source>
</reference>
<evidence type="ECO:0000313" key="1">
    <source>
        <dbReference type="EMBL" id="QQG36483.1"/>
    </source>
</evidence>
<gene>
    <name evidence="1" type="ORF">HYS17_01440</name>
</gene>
<dbReference type="AlphaFoldDB" id="A0A7T5UIA6"/>